<evidence type="ECO:0000256" key="1">
    <source>
        <dbReference type="SAM" id="Phobius"/>
    </source>
</evidence>
<sequence length="70" mass="7724">MNQFETPRPTRSTLLNRRVNRAVKAHQLGNPNGLRLASRRSALPPARRQDVAIAITGSLVVLLITLLLIS</sequence>
<dbReference type="AlphaFoldDB" id="A0A840DYD6"/>
<proteinExistence type="predicted"/>
<dbReference type="Proteomes" id="UP000576209">
    <property type="component" value="Unassembled WGS sequence"/>
</dbReference>
<dbReference type="RefSeq" id="WP_183494167.1">
    <property type="nucleotide sequence ID" value="NZ_JACIFF010000001.1"/>
</dbReference>
<keyword evidence="1" id="KW-0472">Membrane</keyword>
<keyword evidence="3" id="KW-1185">Reference proteome</keyword>
<evidence type="ECO:0000313" key="3">
    <source>
        <dbReference type="Proteomes" id="UP000576209"/>
    </source>
</evidence>
<comment type="caution">
    <text evidence="2">The sequence shown here is derived from an EMBL/GenBank/DDBJ whole genome shotgun (WGS) entry which is preliminary data.</text>
</comment>
<evidence type="ECO:0000313" key="2">
    <source>
        <dbReference type="EMBL" id="MBB4077930.1"/>
    </source>
</evidence>
<keyword evidence="1" id="KW-1133">Transmembrane helix</keyword>
<name>A0A840DYD6_9BACT</name>
<dbReference type="EMBL" id="JACIFF010000001">
    <property type="protein sequence ID" value="MBB4077930.1"/>
    <property type="molecule type" value="Genomic_DNA"/>
</dbReference>
<accession>A0A840DYD6</accession>
<organism evidence="2 3">
    <name type="scientific">Neolewinella aquimaris</name>
    <dbReference type="NCBI Taxonomy" id="1835722"/>
    <lineage>
        <taxon>Bacteria</taxon>
        <taxon>Pseudomonadati</taxon>
        <taxon>Bacteroidota</taxon>
        <taxon>Saprospiria</taxon>
        <taxon>Saprospirales</taxon>
        <taxon>Lewinellaceae</taxon>
        <taxon>Neolewinella</taxon>
    </lineage>
</organism>
<reference evidence="2 3" key="1">
    <citation type="submission" date="2020-08" db="EMBL/GenBank/DDBJ databases">
        <title>Genomic Encyclopedia of Type Strains, Phase IV (KMG-IV): sequencing the most valuable type-strain genomes for metagenomic binning, comparative biology and taxonomic classification.</title>
        <authorList>
            <person name="Goeker M."/>
        </authorList>
    </citation>
    <scope>NUCLEOTIDE SEQUENCE [LARGE SCALE GENOMIC DNA]</scope>
    <source>
        <strain evidence="2 3">DSM 105137</strain>
    </source>
</reference>
<protein>
    <submittedName>
        <fullName evidence="2">Uncharacterized protein</fullName>
    </submittedName>
</protein>
<feature type="transmembrane region" description="Helical" evidence="1">
    <location>
        <begin position="51"/>
        <end position="69"/>
    </location>
</feature>
<gene>
    <name evidence="2" type="ORF">GGR28_000531</name>
</gene>
<keyword evidence="1" id="KW-0812">Transmembrane</keyword>